<reference evidence="4" key="1">
    <citation type="submission" date="2018-07" db="EMBL/GenBank/DDBJ databases">
        <title>Genome sequence of Erythrobacter strain YH-07, an antagonistic bacterium isolated from Yellow Sea.</title>
        <authorList>
            <person name="Tang T."/>
            <person name="Liu Q."/>
            <person name="Sun X."/>
        </authorList>
    </citation>
    <scope>NUCLEOTIDE SEQUENCE [LARGE SCALE GENOMIC DNA]</scope>
    <source>
        <strain evidence="4">YH-07</strain>
    </source>
</reference>
<evidence type="ECO:0000256" key="1">
    <source>
        <dbReference type="SAM" id="Coils"/>
    </source>
</evidence>
<protein>
    <submittedName>
        <fullName evidence="3">Uncharacterized protein</fullName>
    </submittedName>
</protein>
<proteinExistence type="predicted"/>
<evidence type="ECO:0000256" key="2">
    <source>
        <dbReference type="SAM" id="SignalP"/>
    </source>
</evidence>
<keyword evidence="2" id="KW-0732">Signal</keyword>
<keyword evidence="1" id="KW-0175">Coiled coil</keyword>
<feature type="signal peptide" evidence="2">
    <location>
        <begin position="1"/>
        <end position="25"/>
    </location>
</feature>
<dbReference type="KEGG" id="err:DVR09_05010"/>
<dbReference type="EMBL" id="CP031357">
    <property type="protein sequence ID" value="AXK41781.1"/>
    <property type="molecule type" value="Genomic_DNA"/>
</dbReference>
<dbReference type="OrthoDB" id="8477939at2"/>
<keyword evidence="4" id="KW-1185">Reference proteome</keyword>
<dbReference type="AlphaFoldDB" id="A0A345YCX9"/>
<dbReference type="Proteomes" id="UP000254508">
    <property type="component" value="Chromosome"/>
</dbReference>
<evidence type="ECO:0000313" key="3">
    <source>
        <dbReference type="EMBL" id="AXK41781.1"/>
    </source>
</evidence>
<evidence type="ECO:0000313" key="4">
    <source>
        <dbReference type="Proteomes" id="UP000254508"/>
    </source>
</evidence>
<sequence length="300" mass="31511">MKHQILIAAGLAVAATGIATTPVSAGPFDKLKKAVKKVEKAAEDANTAVEVVEETRRTKGRNVVGAAAAVAGGRNAAIATGVAASAASRSGCDATGGTGRCTAKRPGYAGRAPTPSAKFTSMTKCAGLPISNAFVGKFGDYTFQQGLSQEKRGGIIDREPVSASNGCIMPSMASGDVLYIEVPANRWASMKGGWKMQCIEMDTGQNANPAAFPSWSNIAGKDIMLHTGNSLGYEPTASGSNSDRSRAWDNDLKRRGKHMLGFNMPDLHNDKGTDFYCQYYNVASGKSVAAFAYRRGATRR</sequence>
<accession>A0A345YCX9</accession>
<organism evidence="3 4">
    <name type="scientific">Erythrobacter aureus</name>
    <dbReference type="NCBI Taxonomy" id="2182384"/>
    <lineage>
        <taxon>Bacteria</taxon>
        <taxon>Pseudomonadati</taxon>
        <taxon>Pseudomonadota</taxon>
        <taxon>Alphaproteobacteria</taxon>
        <taxon>Sphingomonadales</taxon>
        <taxon>Erythrobacteraceae</taxon>
        <taxon>Erythrobacter/Porphyrobacter group</taxon>
        <taxon>Erythrobacter</taxon>
    </lineage>
</organism>
<dbReference type="RefSeq" id="WP_115415968.1">
    <property type="nucleotide sequence ID" value="NZ_CP031357.1"/>
</dbReference>
<feature type="coiled-coil region" evidence="1">
    <location>
        <begin position="28"/>
        <end position="55"/>
    </location>
</feature>
<gene>
    <name evidence="3" type="ORF">DVR09_05010</name>
</gene>
<name>A0A345YCX9_9SPHN</name>
<feature type="chain" id="PRO_5016658280" evidence="2">
    <location>
        <begin position="26"/>
        <end position="300"/>
    </location>
</feature>